<name>A0ABY7RX08_9FLAO</name>
<keyword evidence="2" id="KW-1003">Cell membrane</keyword>
<dbReference type="Pfam" id="PF01943">
    <property type="entry name" value="Polysacc_synt"/>
    <property type="match status" value="1"/>
</dbReference>
<protein>
    <submittedName>
        <fullName evidence="7">Oligosaccharide flippase family protein</fullName>
    </submittedName>
</protein>
<evidence type="ECO:0000256" key="6">
    <source>
        <dbReference type="SAM" id="Phobius"/>
    </source>
</evidence>
<feature type="transmembrane region" description="Helical" evidence="6">
    <location>
        <begin position="329"/>
        <end position="353"/>
    </location>
</feature>
<feature type="transmembrane region" description="Helical" evidence="6">
    <location>
        <begin position="365"/>
        <end position="383"/>
    </location>
</feature>
<keyword evidence="5 6" id="KW-0472">Membrane</keyword>
<sequence length="480" mass="54634">MSVLKTFLKDTVIYGLAIVVPKLINVLLLRLYTDVLPNEGYSETTEFYVVAAFFNVILTYGMETSFFRFFSKNKDKDSVLSTAMITIVVSTFLFGILLFLFRVPISEALRINTDFYSILVGITLLDTLIVIPFAYLRVTGRPIKFASIKLINVLIIVLLNVLLLSSTYGSEGLKSLFTVENNVEYIFIANLIASAVVLILVLPYFFKTKLNFEPKVLKQLLNYGWPIMVAGLAFVINENFDKWLLPEIEGEFVNGAYSACYKLAVFMTLFIQAFRMGAEPFFFNHSDKENATQTYATILKYFTIVGALGLMIVVIYIDLLQPVLIKNESYLLALDIVPIVLLANLCLGIYHNLSIWYKLTDRTRFGMYISIIGAAITIGFNLIFIPKIGFMACAYATLIAYSLMMFMSYVLGRKYYPVPYDVSRIAIYLLISTALSFITYYHLDRNMLLGTVFLLLFVTLVAFLERKELKFLTRKKLNNN</sequence>
<evidence type="ECO:0000313" key="7">
    <source>
        <dbReference type="EMBL" id="WCO01612.1"/>
    </source>
</evidence>
<organism evidence="7 8">
    <name type="scientific">Psychroserpens ponticola</name>
    <dbReference type="NCBI Taxonomy" id="2932268"/>
    <lineage>
        <taxon>Bacteria</taxon>
        <taxon>Pseudomonadati</taxon>
        <taxon>Bacteroidota</taxon>
        <taxon>Flavobacteriia</taxon>
        <taxon>Flavobacteriales</taxon>
        <taxon>Flavobacteriaceae</taxon>
        <taxon>Psychroserpens</taxon>
    </lineage>
</organism>
<feature type="transmembrane region" description="Helical" evidence="6">
    <location>
        <begin position="12"/>
        <end position="32"/>
    </location>
</feature>
<feature type="transmembrane region" description="Helical" evidence="6">
    <location>
        <begin position="256"/>
        <end position="277"/>
    </location>
</feature>
<accession>A0ABY7RX08</accession>
<evidence type="ECO:0000313" key="8">
    <source>
        <dbReference type="Proteomes" id="UP001202717"/>
    </source>
</evidence>
<feature type="transmembrane region" description="Helical" evidence="6">
    <location>
        <begin position="389"/>
        <end position="410"/>
    </location>
</feature>
<keyword evidence="8" id="KW-1185">Reference proteome</keyword>
<dbReference type="InterPro" id="IPR002797">
    <property type="entry name" value="Polysacc_synth"/>
</dbReference>
<comment type="subcellular location">
    <subcellularLocation>
        <location evidence="1">Cell membrane</location>
        <topology evidence="1">Multi-pass membrane protein</topology>
    </subcellularLocation>
</comment>
<dbReference type="PANTHER" id="PTHR30250">
    <property type="entry name" value="PST FAMILY PREDICTED COLANIC ACID TRANSPORTER"/>
    <property type="match status" value="1"/>
</dbReference>
<feature type="transmembrane region" description="Helical" evidence="6">
    <location>
        <begin position="447"/>
        <end position="464"/>
    </location>
</feature>
<feature type="transmembrane region" description="Helical" evidence="6">
    <location>
        <begin position="47"/>
        <end position="67"/>
    </location>
</feature>
<dbReference type="EMBL" id="CP116221">
    <property type="protein sequence ID" value="WCO01612.1"/>
    <property type="molecule type" value="Genomic_DNA"/>
</dbReference>
<evidence type="ECO:0000256" key="3">
    <source>
        <dbReference type="ARBA" id="ARBA00022692"/>
    </source>
</evidence>
<feature type="transmembrane region" description="Helical" evidence="6">
    <location>
        <begin position="422"/>
        <end position="441"/>
    </location>
</feature>
<dbReference type="PANTHER" id="PTHR30250:SF11">
    <property type="entry name" value="O-ANTIGEN TRANSPORTER-RELATED"/>
    <property type="match status" value="1"/>
</dbReference>
<evidence type="ECO:0000256" key="5">
    <source>
        <dbReference type="ARBA" id="ARBA00023136"/>
    </source>
</evidence>
<feature type="transmembrane region" description="Helical" evidence="6">
    <location>
        <begin position="185"/>
        <end position="205"/>
    </location>
</feature>
<gene>
    <name evidence="7" type="ORF">MUN68_016310</name>
</gene>
<feature type="transmembrane region" description="Helical" evidence="6">
    <location>
        <begin position="298"/>
        <end position="317"/>
    </location>
</feature>
<feature type="transmembrane region" description="Helical" evidence="6">
    <location>
        <begin position="148"/>
        <end position="165"/>
    </location>
</feature>
<feature type="transmembrane region" description="Helical" evidence="6">
    <location>
        <begin position="115"/>
        <end position="136"/>
    </location>
</feature>
<reference evidence="7 8" key="1">
    <citation type="submission" date="2023-01" db="EMBL/GenBank/DDBJ databases">
        <title>Psychroserpens ponticola sp. nov., isolated from seawater.</title>
        <authorList>
            <person name="Kristyanto S."/>
            <person name="Jung J."/>
            <person name="Kim J.M."/>
            <person name="Jeon C.O."/>
        </authorList>
    </citation>
    <scope>NUCLEOTIDE SEQUENCE [LARGE SCALE GENOMIC DNA]</scope>
    <source>
        <strain evidence="7 8">MSW6</strain>
    </source>
</reference>
<feature type="transmembrane region" description="Helical" evidence="6">
    <location>
        <begin position="217"/>
        <end position="236"/>
    </location>
</feature>
<evidence type="ECO:0000256" key="1">
    <source>
        <dbReference type="ARBA" id="ARBA00004651"/>
    </source>
</evidence>
<evidence type="ECO:0000256" key="2">
    <source>
        <dbReference type="ARBA" id="ARBA00022475"/>
    </source>
</evidence>
<proteinExistence type="predicted"/>
<evidence type="ECO:0000256" key="4">
    <source>
        <dbReference type="ARBA" id="ARBA00022989"/>
    </source>
</evidence>
<keyword evidence="4 6" id="KW-1133">Transmembrane helix</keyword>
<keyword evidence="3 6" id="KW-0812">Transmembrane</keyword>
<dbReference type="RefSeq" id="WP_249992952.1">
    <property type="nucleotide sequence ID" value="NZ_CP116221.1"/>
</dbReference>
<dbReference type="InterPro" id="IPR050833">
    <property type="entry name" value="Poly_Biosynth_Transport"/>
</dbReference>
<dbReference type="Proteomes" id="UP001202717">
    <property type="component" value="Chromosome"/>
</dbReference>
<feature type="transmembrane region" description="Helical" evidence="6">
    <location>
        <begin position="79"/>
        <end position="103"/>
    </location>
</feature>